<sequence length="110" mass="13137">MDTINQPDSKAIACEDHLIIWFWEAHMHKKGLAQKAILAELRRLGDLLVKIRHDKTNFLLPSSRLELVNDVVQHTLLLGDKFYEKHEYFVQEIRELIDEHYKKHLFVEYV</sequence>
<dbReference type="STRING" id="190893.BA953_01450"/>
<dbReference type="Proteomes" id="UP000576645">
    <property type="component" value="Unassembled WGS sequence"/>
</dbReference>
<organism evidence="1">
    <name type="scientific">Vibrio coralliilyticus</name>
    <dbReference type="NCBI Taxonomy" id="190893"/>
    <lineage>
        <taxon>Bacteria</taxon>
        <taxon>Pseudomonadati</taxon>
        <taxon>Pseudomonadota</taxon>
        <taxon>Gammaproteobacteria</taxon>
        <taxon>Vibrionales</taxon>
        <taxon>Vibrionaceae</taxon>
        <taxon>Vibrio</taxon>
    </lineage>
</organism>
<comment type="caution">
    <text evidence="1">The sequence shown here is derived from an EMBL/GenBank/DDBJ whole genome shotgun (WGS) entry which is preliminary data.</text>
</comment>
<protein>
    <submittedName>
        <fullName evidence="1">Uncharacterized protein</fullName>
    </submittedName>
</protein>
<dbReference type="EMBL" id="JXXR01000001">
    <property type="protein sequence ID" value="KJY77504.1"/>
    <property type="molecule type" value="Genomic_DNA"/>
</dbReference>
<evidence type="ECO:0000313" key="3">
    <source>
        <dbReference type="Proteomes" id="UP000576645"/>
    </source>
</evidence>
<accession>A0A097QKA9</accession>
<dbReference type="AlphaFoldDB" id="A0A097QKA9"/>
<proteinExistence type="predicted"/>
<dbReference type="EMBL" id="VTXP01000021">
    <property type="protein sequence ID" value="NOJ25816.1"/>
    <property type="molecule type" value="Genomic_DNA"/>
</dbReference>
<reference evidence="1" key="1">
    <citation type="journal article" date="2015" name="BMC Genomics">
        <title>Genome mining reveals unlocked bioactive potential of marine Gram-negative bacteria.</title>
        <authorList>
            <person name="Machado H."/>
            <person name="Sonnenschein E.C."/>
            <person name="Melchiorsen J."/>
            <person name="Gram L."/>
        </authorList>
    </citation>
    <scope>NUCLEOTIDE SEQUENCE</scope>
    <source>
        <strain evidence="1">S2052</strain>
    </source>
</reference>
<dbReference type="KEGG" id="vct:JV59_31560"/>
<evidence type="ECO:0000313" key="1">
    <source>
        <dbReference type="EMBL" id="KJY77504.1"/>
    </source>
</evidence>
<gene>
    <name evidence="2" type="ORF">F0238_24140</name>
    <name evidence="1" type="ORF">TW71_00250</name>
</gene>
<dbReference type="RefSeq" id="WP_006962185.1">
    <property type="nucleotide sequence ID" value="NZ_CP009264.1"/>
</dbReference>
<reference evidence="2 3" key="2">
    <citation type="submission" date="2019-09" db="EMBL/GenBank/DDBJ databases">
        <title>Draft genome sequencing and comparative genomics of hatchery-associated Vibrios.</title>
        <authorList>
            <person name="Kehlet-Delgado H."/>
            <person name="Mueller R.S."/>
        </authorList>
    </citation>
    <scope>NUCLEOTIDE SEQUENCE [LARGE SCALE GENOMIC DNA]</scope>
    <source>
        <strain evidence="2 3">09-121-3</strain>
    </source>
</reference>
<dbReference type="GeneID" id="93942175"/>
<evidence type="ECO:0000313" key="2">
    <source>
        <dbReference type="EMBL" id="NOJ25816.1"/>
    </source>
</evidence>
<name>A0A097QKA9_9VIBR</name>